<accession>A0ABR4IPY7</accession>
<evidence type="ECO:0000313" key="1">
    <source>
        <dbReference type="EMBL" id="KAL2829789.1"/>
    </source>
</evidence>
<gene>
    <name evidence="1" type="ORF">BDW59DRAFT_142030</name>
</gene>
<dbReference type="Proteomes" id="UP001610335">
    <property type="component" value="Unassembled WGS sequence"/>
</dbReference>
<sequence>MKHRRTGVVFFPIVQHLIAQHYVSGISVQVSPLGSISLAKCLVNSKQESWLPKRRQYSLGMRINRSRPSKRAMRIFRGSGL</sequence>
<keyword evidence="2" id="KW-1185">Reference proteome</keyword>
<dbReference type="EMBL" id="JBFXLS010000015">
    <property type="protein sequence ID" value="KAL2829789.1"/>
    <property type="molecule type" value="Genomic_DNA"/>
</dbReference>
<evidence type="ECO:0000313" key="2">
    <source>
        <dbReference type="Proteomes" id="UP001610335"/>
    </source>
</evidence>
<comment type="caution">
    <text evidence="1">The sequence shown here is derived from an EMBL/GenBank/DDBJ whole genome shotgun (WGS) entry which is preliminary data.</text>
</comment>
<evidence type="ECO:0008006" key="3">
    <source>
        <dbReference type="Google" id="ProtNLM"/>
    </source>
</evidence>
<organism evidence="1 2">
    <name type="scientific">Aspergillus cavernicola</name>
    <dbReference type="NCBI Taxonomy" id="176166"/>
    <lineage>
        <taxon>Eukaryota</taxon>
        <taxon>Fungi</taxon>
        <taxon>Dikarya</taxon>
        <taxon>Ascomycota</taxon>
        <taxon>Pezizomycotina</taxon>
        <taxon>Eurotiomycetes</taxon>
        <taxon>Eurotiomycetidae</taxon>
        <taxon>Eurotiales</taxon>
        <taxon>Aspergillaceae</taxon>
        <taxon>Aspergillus</taxon>
        <taxon>Aspergillus subgen. Nidulantes</taxon>
    </lineage>
</organism>
<name>A0ABR4IPY7_9EURO</name>
<protein>
    <recommendedName>
        <fullName evidence="3">Secreted protein</fullName>
    </recommendedName>
</protein>
<reference evidence="1 2" key="1">
    <citation type="submission" date="2024-07" db="EMBL/GenBank/DDBJ databases">
        <title>Section-level genome sequencing and comparative genomics of Aspergillus sections Usti and Cavernicolus.</title>
        <authorList>
            <consortium name="Lawrence Berkeley National Laboratory"/>
            <person name="Nybo J.L."/>
            <person name="Vesth T.C."/>
            <person name="Theobald S."/>
            <person name="Frisvad J.C."/>
            <person name="Larsen T.O."/>
            <person name="Kjaerboelling I."/>
            <person name="Rothschild-Mancinelli K."/>
            <person name="Lyhne E.K."/>
            <person name="Kogle M.E."/>
            <person name="Barry K."/>
            <person name="Clum A."/>
            <person name="Na H."/>
            <person name="Ledsgaard L."/>
            <person name="Lin J."/>
            <person name="Lipzen A."/>
            <person name="Kuo A."/>
            <person name="Riley R."/>
            <person name="Mondo S."/>
            <person name="LaButti K."/>
            <person name="Haridas S."/>
            <person name="Pangalinan J."/>
            <person name="Salamov A.A."/>
            <person name="Simmons B.A."/>
            <person name="Magnuson J.K."/>
            <person name="Chen J."/>
            <person name="Drula E."/>
            <person name="Henrissat B."/>
            <person name="Wiebenga A."/>
            <person name="Lubbers R.J."/>
            <person name="Gomes A.C."/>
            <person name="Makela M.R."/>
            <person name="Stajich J."/>
            <person name="Grigoriev I.V."/>
            <person name="Mortensen U.H."/>
            <person name="De vries R.P."/>
            <person name="Baker S.E."/>
            <person name="Andersen M.R."/>
        </authorList>
    </citation>
    <scope>NUCLEOTIDE SEQUENCE [LARGE SCALE GENOMIC DNA]</scope>
    <source>
        <strain evidence="1 2">CBS 600.67</strain>
    </source>
</reference>
<proteinExistence type="predicted"/>